<proteinExistence type="predicted"/>
<evidence type="ECO:0000313" key="3">
    <source>
        <dbReference type="Proteomes" id="UP000308549"/>
    </source>
</evidence>
<dbReference type="AlphaFoldDB" id="A0A4V5N4K9"/>
<comment type="caution">
    <text evidence="2">The sequence shown here is derived from an EMBL/GenBank/DDBJ whole genome shotgun (WGS) entry which is preliminary data.</text>
</comment>
<dbReference type="EMBL" id="NAJL01000019">
    <property type="protein sequence ID" value="TKA28179.1"/>
    <property type="molecule type" value="Genomic_DNA"/>
</dbReference>
<sequence length="424" mass="45808">MFSRRALSSLNSTERQLLRQQYVRSGQCVRCFNASLRKHAEGERSSNGPEQPQDREQSSSAGNDQGTPYNKPNRGPSRHQRSALISEEVRLLNRDTPNLGPSKPPNDGADFTAPPAATRPEDAPPGRMGENMPPEREGPLNQGAESRGLGGAGEDEVGTQKGNMNVRPDSAVGANLEPDVLDAGSTGVPVSEVAEKRVQNPKTRKGKGTAGVPVSQTPVSATPSGSRLPLPGVPVAPVDLTRKALMVAGHGASTIAGGNFEGALNDRLKIIAEPGSDEVHRDVHHLARKLLNRQLVFFRSVEEKESVLTECNRITGRGASMTDQERAAKGPDTERPYFEPIPEGVRKNLVSNMVNGQYDPEGLLKGAEKHKQSALNEIERTLMRNGTYLKGDSSRVLQKVRSLLPRFQAQQKARGGVAQQKGQR</sequence>
<feature type="compositionally biased region" description="Polar residues" evidence="1">
    <location>
        <begin position="58"/>
        <end position="70"/>
    </location>
</feature>
<evidence type="ECO:0000313" key="2">
    <source>
        <dbReference type="EMBL" id="TKA28179.1"/>
    </source>
</evidence>
<accession>A0A4V5N4K9</accession>
<dbReference type="Proteomes" id="UP000308549">
    <property type="component" value="Unassembled WGS sequence"/>
</dbReference>
<dbReference type="OrthoDB" id="5365739at2759"/>
<gene>
    <name evidence="2" type="ORF">B0A50_04150</name>
</gene>
<reference evidence="2 3" key="1">
    <citation type="submission" date="2017-03" db="EMBL/GenBank/DDBJ databases">
        <title>Genomes of endolithic fungi from Antarctica.</title>
        <authorList>
            <person name="Coleine C."/>
            <person name="Masonjones S."/>
            <person name="Stajich J.E."/>
        </authorList>
    </citation>
    <scope>NUCLEOTIDE SEQUENCE [LARGE SCALE GENOMIC DNA]</scope>
    <source>
        <strain evidence="2 3">CCFEE 6315</strain>
    </source>
</reference>
<keyword evidence="3" id="KW-1185">Reference proteome</keyword>
<feature type="region of interest" description="Disordered" evidence="1">
    <location>
        <begin position="38"/>
        <end position="167"/>
    </location>
</feature>
<evidence type="ECO:0000256" key="1">
    <source>
        <dbReference type="SAM" id="MobiDB-lite"/>
    </source>
</evidence>
<feature type="compositionally biased region" description="Polar residues" evidence="1">
    <location>
        <begin position="214"/>
        <end position="225"/>
    </location>
</feature>
<name>A0A4V5N4K9_9PEZI</name>
<protein>
    <submittedName>
        <fullName evidence="2">Uncharacterized protein</fullName>
    </submittedName>
</protein>
<organism evidence="2 3">
    <name type="scientific">Salinomyces thailandicus</name>
    <dbReference type="NCBI Taxonomy" id="706561"/>
    <lineage>
        <taxon>Eukaryota</taxon>
        <taxon>Fungi</taxon>
        <taxon>Dikarya</taxon>
        <taxon>Ascomycota</taxon>
        <taxon>Pezizomycotina</taxon>
        <taxon>Dothideomycetes</taxon>
        <taxon>Dothideomycetidae</taxon>
        <taxon>Mycosphaerellales</taxon>
        <taxon>Teratosphaeriaceae</taxon>
        <taxon>Salinomyces</taxon>
    </lineage>
</organism>
<feature type="region of interest" description="Disordered" evidence="1">
    <location>
        <begin position="196"/>
        <end position="230"/>
    </location>
</feature>